<feature type="non-terminal residue" evidence="1">
    <location>
        <position position="580"/>
    </location>
</feature>
<dbReference type="Proteomes" id="UP000805704">
    <property type="component" value="Chromosome 18"/>
</dbReference>
<gene>
    <name evidence="1" type="primary">CSNK1DB.2</name>
    <name evidence="1" type="ORF">GBF38_011416</name>
</gene>
<name>A0ACB7F2X9_NIBAL</name>
<keyword evidence="2" id="KW-1185">Reference proteome</keyword>
<keyword evidence="1" id="KW-0418">Kinase</keyword>
<sequence>MEAVQRFGGCPRIVRGDRGTENVKVRDFQRFLRCNIHDGSGIDSYIEGACTANQRTESWWGFLRRESMEFYISLFNDLKDRGLFDGAYLDRSLIRFCFMGIIQDELDETIHVWDSHVIRPSKNDRVPSGRPRVMYMFPELYTSDDHISPVERADVQLCQSNCTFRPAVPCDKDIYNICNILMLPADAYQALDLYLHFRSTDISVGEEVAIKLECVKTKHPQLHIESKIYKMMQGGVGIPTIKWCGAEGDYNVMVMELLGPSLEDLFNFCSRKFSLKTVLLLADQMISRIEYIHSKNFIHRDVKPDNFLMGLGKKGNLVYIIDFGLAKKYRDARTHQHIPYRENKNLTGTARYASINTHLGIEQSRRDDLESLGYVLMYFNLGSLPWQGLKAATKRQKYERISEKKMSTPIEVLCKGYPSEFATYLNFCRSLRFDDKPDYSYLRQLFRNLFHRQGFSYDYVFDWNMLKFGANRAAEEAERERRDREDRLRHGRNPGARGIPAASGRPRGTQDGAPPTQLTPTSHTANTSPRQVSGMERERKVSMRLHRGAPVNVSSSDLTGRQDTSRMSTSQVQDTPVLDI</sequence>
<protein>
    <submittedName>
        <fullName evidence="1">Casein kinase I isoform delta-B</fullName>
    </submittedName>
</protein>
<reference evidence="1" key="1">
    <citation type="submission" date="2020-04" db="EMBL/GenBank/DDBJ databases">
        <title>A chromosome-scale assembly and high-density genetic map of the yellow drum (Nibea albiflora) genome.</title>
        <authorList>
            <person name="Xu D."/>
            <person name="Zhang W."/>
            <person name="Chen R."/>
            <person name="Tan P."/>
            <person name="Wang L."/>
            <person name="Song H."/>
            <person name="Tian L."/>
            <person name="Zhu Q."/>
            <person name="Wang B."/>
        </authorList>
    </citation>
    <scope>NUCLEOTIDE SEQUENCE</scope>
    <source>
        <strain evidence="1">ZJHYS-2018</strain>
    </source>
</reference>
<evidence type="ECO:0000313" key="2">
    <source>
        <dbReference type="Proteomes" id="UP000805704"/>
    </source>
</evidence>
<dbReference type="EMBL" id="CM024806">
    <property type="protein sequence ID" value="KAG8008879.1"/>
    <property type="molecule type" value="Genomic_DNA"/>
</dbReference>
<accession>A0ACB7F2X9</accession>
<evidence type="ECO:0000313" key="1">
    <source>
        <dbReference type="EMBL" id="KAG8008879.1"/>
    </source>
</evidence>
<comment type="caution">
    <text evidence="1">The sequence shown here is derived from an EMBL/GenBank/DDBJ whole genome shotgun (WGS) entry which is preliminary data.</text>
</comment>
<organism evidence="1 2">
    <name type="scientific">Nibea albiflora</name>
    <name type="common">Yellow drum</name>
    <name type="synonym">Corvina albiflora</name>
    <dbReference type="NCBI Taxonomy" id="240163"/>
    <lineage>
        <taxon>Eukaryota</taxon>
        <taxon>Metazoa</taxon>
        <taxon>Chordata</taxon>
        <taxon>Craniata</taxon>
        <taxon>Vertebrata</taxon>
        <taxon>Euteleostomi</taxon>
        <taxon>Actinopterygii</taxon>
        <taxon>Neopterygii</taxon>
        <taxon>Teleostei</taxon>
        <taxon>Neoteleostei</taxon>
        <taxon>Acanthomorphata</taxon>
        <taxon>Eupercaria</taxon>
        <taxon>Sciaenidae</taxon>
        <taxon>Nibea</taxon>
    </lineage>
</organism>
<proteinExistence type="predicted"/>
<keyword evidence="1" id="KW-0808">Transferase</keyword>